<dbReference type="InterPro" id="IPR005656">
    <property type="entry name" value="MmgE_PrpD"/>
</dbReference>
<dbReference type="InterPro" id="IPR042188">
    <property type="entry name" value="MmgE/PrpD_sf_2"/>
</dbReference>
<name>A0A1G7ZYT5_9HYPH</name>
<dbReference type="Gene3D" id="1.10.4100.10">
    <property type="entry name" value="2-methylcitrate dehydratase PrpD"/>
    <property type="match status" value="1"/>
</dbReference>
<dbReference type="InterPro" id="IPR045337">
    <property type="entry name" value="MmgE_PrpD_C"/>
</dbReference>
<evidence type="ECO:0000313" key="4">
    <source>
        <dbReference type="EMBL" id="SDH13767.1"/>
    </source>
</evidence>
<feature type="domain" description="MmgE/PrpD C-terminal" evidence="3">
    <location>
        <begin position="264"/>
        <end position="421"/>
    </location>
</feature>
<dbReference type="Proteomes" id="UP000199495">
    <property type="component" value="Unassembled WGS sequence"/>
</dbReference>
<dbReference type="PANTHER" id="PTHR16943:SF8">
    <property type="entry name" value="2-METHYLCITRATE DEHYDRATASE"/>
    <property type="match status" value="1"/>
</dbReference>
<proteinExistence type="inferred from homology"/>
<accession>A0A1G7ZYT5</accession>
<dbReference type="PANTHER" id="PTHR16943">
    <property type="entry name" value="2-METHYLCITRATE DEHYDRATASE-RELATED"/>
    <property type="match status" value="1"/>
</dbReference>
<dbReference type="InterPro" id="IPR042183">
    <property type="entry name" value="MmgE/PrpD_sf_1"/>
</dbReference>
<dbReference type="RefSeq" id="WP_176762782.1">
    <property type="nucleotide sequence ID" value="NZ_FNCS01000024.1"/>
</dbReference>
<organism evidence="4 5">
    <name type="scientific">Pelagibacterium luteolum</name>
    <dbReference type="NCBI Taxonomy" id="440168"/>
    <lineage>
        <taxon>Bacteria</taxon>
        <taxon>Pseudomonadati</taxon>
        <taxon>Pseudomonadota</taxon>
        <taxon>Alphaproteobacteria</taxon>
        <taxon>Hyphomicrobiales</taxon>
        <taxon>Devosiaceae</taxon>
        <taxon>Pelagibacterium</taxon>
    </lineage>
</organism>
<dbReference type="EMBL" id="FNCS01000024">
    <property type="protein sequence ID" value="SDH13767.1"/>
    <property type="molecule type" value="Genomic_DNA"/>
</dbReference>
<evidence type="ECO:0000256" key="1">
    <source>
        <dbReference type="ARBA" id="ARBA00006174"/>
    </source>
</evidence>
<reference evidence="4 5" key="1">
    <citation type="submission" date="2016-10" db="EMBL/GenBank/DDBJ databases">
        <authorList>
            <person name="de Groot N.N."/>
        </authorList>
    </citation>
    <scope>NUCLEOTIDE SEQUENCE [LARGE SCALE GENOMIC DNA]</scope>
    <source>
        <strain evidence="4 5">CGMCC 1.10267</strain>
    </source>
</reference>
<sequence length="440" mass="47363">MTDSLSNQLAQWVLTYDENHLSDEVIAKALDCVLDSVASALAGQSALSAAAARGKTGVLFGHGKSKIWFSDKSSTLAGAAFCNAMAASSLDLDDGHRSARGHPGSAIIPAVLAVAEGRGLTDRQVLAAIAIGYEISVRIARAQNPAMIKTHQSGRWAGFGVVAACGRLQQLTLNQLANAFAIAGVWAPNQLANGSSGYANETGNWAKEGIPISVFQAVTAIHLARDGFTGPTDLFDFETHYTSAELSSVPDAPNGILATYFKRYACCRYIHPALDAWQRQFGSRSIDVAQIVTIEVQTFAWALKLSNKVRPDSLVDIQFSLPYCLAMLILFGPQALLELKTDMLFNDQVSALAGKINLTVRPELDRQFPAKTLAQLSVRTRSGDRLASPPSVPPIVLERGELEEKFYAIAKGKISHKRVQALICALTAERTSLSVLYKYL</sequence>
<evidence type="ECO:0000313" key="5">
    <source>
        <dbReference type="Proteomes" id="UP000199495"/>
    </source>
</evidence>
<feature type="domain" description="MmgE/PrpD N-terminal" evidence="2">
    <location>
        <begin position="8"/>
        <end position="238"/>
    </location>
</feature>
<dbReference type="InterPro" id="IPR045336">
    <property type="entry name" value="MmgE_PrpD_N"/>
</dbReference>
<comment type="similarity">
    <text evidence="1">Belongs to the PrpD family.</text>
</comment>
<dbReference type="Gene3D" id="3.30.1330.120">
    <property type="entry name" value="2-methylcitrate dehydratase PrpD"/>
    <property type="match status" value="1"/>
</dbReference>
<dbReference type="SUPFAM" id="SSF103378">
    <property type="entry name" value="2-methylcitrate dehydratase PrpD"/>
    <property type="match status" value="1"/>
</dbReference>
<protein>
    <submittedName>
        <fullName evidence="4">2-methylcitrate dehydratase PrpD</fullName>
    </submittedName>
</protein>
<dbReference type="STRING" id="440168.SAMN04487974_1248"/>
<keyword evidence="5" id="KW-1185">Reference proteome</keyword>
<dbReference type="Pfam" id="PF03972">
    <property type="entry name" value="MmgE_PrpD_N"/>
    <property type="match status" value="1"/>
</dbReference>
<evidence type="ECO:0000259" key="3">
    <source>
        <dbReference type="Pfam" id="PF19305"/>
    </source>
</evidence>
<dbReference type="Pfam" id="PF19305">
    <property type="entry name" value="MmgE_PrpD_C"/>
    <property type="match status" value="1"/>
</dbReference>
<gene>
    <name evidence="4" type="ORF">SAMN04487974_1248</name>
</gene>
<dbReference type="GO" id="GO:0016829">
    <property type="term" value="F:lyase activity"/>
    <property type="evidence" value="ECO:0007669"/>
    <property type="project" value="InterPro"/>
</dbReference>
<dbReference type="AlphaFoldDB" id="A0A1G7ZYT5"/>
<evidence type="ECO:0000259" key="2">
    <source>
        <dbReference type="Pfam" id="PF03972"/>
    </source>
</evidence>
<dbReference type="InterPro" id="IPR036148">
    <property type="entry name" value="MmgE/PrpD_sf"/>
</dbReference>